<feature type="transmembrane region" description="Helical" evidence="8">
    <location>
        <begin position="223"/>
        <end position="245"/>
    </location>
</feature>
<evidence type="ECO:0000313" key="11">
    <source>
        <dbReference type="EMBL" id="GAA0477015.1"/>
    </source>
</evidence>
<accession>A0ABP3KDC6</accession>
<evidence type="ECO:0000259" key="9">
    <source>
        <dbReference type="PROSITE" id="PS50893"/>
    </source>
</evidence>
<feature type="region of interest" description="Disordered" evidence="7">
    <location>
        <begin position="295"/>
        <end position="333"/>
    </location>
</feature>
<dbReference type="InterPro" id="IPR036640">
    <property type="entry name" value="ABC1_TM_sf"/>
</dbReference>
<dbReference type="PANTHER" id="PTHR24221:SF654">
    <property type="entry name" value="ATP-BINDING CASSETTE SUB-FAMILY B MEMBER 6"/>
    <property type="match status" value="1"/>
</dbReference>
<dbReference type="SMART" id="SM00382">
    <property type="entry name" value="AAA"/>
    <property type="match status" value="1"/>
</dbReference>
<dbReference type="RefSeq" id="WP_428837717.1">
    <property type="nucleotide sequence ID" value="NZ_BAAABY010000033.1"/>
</dbReference>
<dbReference type="InterPro" id="IPR027417">
    <property type="entry name" value="P-loop_NTPase"/>
</dbReference>
<dbReference type="PANTHER" id="PTHR24221">
    <property type="entry name" value="ATP-BINDING CASSETTE SUB-FAMILY B"/>
    <property type="match status" value="1"/>
</dbReference>
<dbReference type="GO" id="GO:0005524">
    <property type="term" value="F:ATP binding"/>
    <property type="evidence" value="ECO:0007669"/>
    <property type="project" value="UniProtKB-KW"/>
</dbReference>
<keyword evidence="12" id="KW-1185">Reference proteome</keyword>
<keyword evidence="4 11" id="KW-0067">ATP-binding</keyword>
<proteinExistence type="predicted"/>
<dbReference type="PROSITE" id="PS50893">
    <property type="entry name" value="ABC_TRANSPORTER_2"/>
    <property type="match status" value="1"/>
</dbReference>
<dbReference type="Proteomes" id="UP001500909">
    <property type="component" value="Unassembled WGS sequence"/>
</dbReference>
<dbReference type="Gene3D" id="1.20.1560.10">
    <property type="entry name" value="ABC transporter type 1, transmembrane domain"/>
    <property type="match status" value="1"/>
</dbReference>
<name>A0ABP3KDC6_9ACTN</name>
<dbReference type="InterPro" id="IPR003439">
    <property type="entry name" value="ABC_transporter-like_ATP-bd"/>
</dbReference>
<keyword evidence="6 8" id="KW-0472">Membrane</keyword>
<feature type="transmembrane region" description="Helical" evidence="8">
    <location>
        <begin position="110"/>
        <end position="131"/>
    </location>
</feature>
<dbReference type="InterPro" id="IPR039421">
    <property type="entry name" value="Type_1_exporter"/>
</dbReference>
<dbReference type="EMBL" id="BAAABY010000033">
    <property type="protein sequence ID" value="GAA0477015.1"/>
    <property type="molecule type" value="Genomic_DNA"/>
</dbReference>
<dbReference type="InterPro" id="IPR003593">
    <property type="entry name" value="AAA+_ATPase"/>
</dbReference>
<comment type="subcellular location">
    <subcellularLocation>
        <location evidence="1">Cell membrane</location>
        <topology evidence="1">Multi-pass membrane protein</topology>
    </subcellularLocation>
</comment>
<feature type="transmembrane region" description="Helical" evidence="8">
    <location>
        <begin position="37"/>
        <end position="65"/>
    </location>
</feature>
<feature type="domain" description="ABC transporter" evidence="9">
    <location>
        <begin position="383"/>
        <end position="610"/>
    </location>
</feature>
<keyword evidence="2 8" id="KW-0812">Transmembrane</keyword>
<dbReference type="Gene3D" id="3.40.50.300">
    <property type="entry name" value="P-loop containing nucleotide triphosphate hydrolases"/>
    <property type="match status" value="1"/>
</dbReference>
<dbReference type="PROSITE" id="PS50929">
    <property type="entry name" value="ABC_TM1F"/>
    <property type="match status" value="1"/>
</dbReference>
<comment type="caution">
    <text evidence="11">The sequence shown here is derived from an EMBL/GenBank/DDBJ whole genome shotgun (WGS) entry which is preliminary data.</text>
</comment>
<sequence length="617" mass="63583">MLAGWSLLESGQTFLGGYGAARALDDGFLAGRPVAGLLWLAASATGIVLGGCAVRGVFAGLAGLVEPLRNGLVRRTVQRALDDTLTDPARADSSSVSRLTGQTEAVRDGFAGVLLTLRSFVFTAVGALLGLGALAPVLLPFVLLPLALGIGLFLLTLSPMARWQRAFLDADEALAAAAGRACEGLRDITACGAGPRTTRELDALVTAEAAASRALARWSAARTGALGVAAHLPMLSLLTGAPWLLRNGVTAGALLGALTYLTQSLLPALNTLMTALGTAGTRLLVILDRLAGPTASPAPRPGTGGLPADRPVPMTTGTARSRRSTPARCAPASDITTPCPPAADITAACPPAADITAPCPPVPDITTPCPPAPDVTVPCPPAVEFRSVTFGYGGRPVLDRLDLTVRRGEHLAVVGPSGIGKSTLTALVAGMLTPGAGDVLVAGDTVVGRPARELADRRALVPQEAYVFSGSVRENICYLRPDATDEELGATLDALDLNRLVDGLGGPSAPVEPHRLSLGERQLLALARAHLSPAPLLLLDEATCHLSPREEDRAEAALAARPGTLIVVAHRLSSARRADRVLVLDGTRPTLGTHDELLTRSPLYRDLAGAWHSGTAH</sequence>
<dbReference type="InterPro" id="IPR011527">
    <property type="entry name" value="ABC1_TM_dom"/>
</dbReference>
<keyword evidence="3" id="KW-0547">Nucleotide-binding</keyword>
<evidence type="ECO:0000256" key="4">
    <source>
        <dbReference type="ARBA" id="ARBA00022840"/>
    </source>
</evidence>
<dbReference type="SUPFAM" id="SSF90123">
    <property type="entry name" value="ABC transporter transmembrane region"/>
    <property type="match status" value="1"/>
</dbReference>
<protein>
    <submittedName>
        <fullName evidence="11">ABC transporter ATP-binding protein</fullName>
    </submittedName>
</protein>
<gene>
    <name evidence="11" type="ORF">GCM10010361_46880</name>
</gene>
<evidence type="ECO:0000256" key="5">
    <source>
        <dbReference type="ARBA" id="ARBA00022989"/>
    </source>
</evidence>
<dbReference type="Pfam" id="PF00005">
    <property type="entry name" value="ABC_tran"/>
    <property type="match status" value="1"/>
</dbReference>
<evidence type="ECO:0000256" key="3">
    <source>
        <dbReference type="ARBA" id="ARBA00022741"/>
    </source>
</evidence>
<evidence type="ECO:0000256" key="1">
    <source>
        <dbReference type="ARBA" id="ARBA00004651"/>
    </source>
</evidence>
<evidence type="ECO:0000256" key="7">
    <source>
        <dbReference type="SAM" id="MobiDB-lite"/>
    </source>
</evidence>
<evidence type="ECO:0000256" key="2">
    <source>
        <dbReference type="ARBA" id="ARBA00022692"/>
    </source>
</evidence>
<reference evidence="12" key="1">
    <citation type="journal article" date="2019" name="Int. J. Syst. Evol. Microbiol.">
        <title>The Global Catalogue of Microorganisms (GCM) 10K type strain sequencing project: providing services to taxonomists for standard genome sequencing and annotation.</title>
        <authorList>
            <consortium name="The Broad Institute Genomics Platform"/>
            <consortium name="The Broad Institute Genome Sequencing Center for Infectious Disease"/>
            <person name="Wu L."/>
            <person name="Ma J."/>
        </authorList>
    </citation>
    <scope>NUCLEOTIDE SEQUENCE [LARGE SCALE GENOMIC DNA]</scope>
    <source>
        <strain evidence="12">JCM 4805</strain>
    </source>
</reference>
<organism evidence="11 12">
    <name type="scientific">Streptomyces olivaceiscleroticus</name>
    <dbReference type="NCBI Taxonomy" id="68245"/>
    <lineage>
        <taxon>Bacteria</taxon>
        <taxon>Bacillati</taxon>
        <taxon>Actinomycetota</taxon>
        <taxon>Actinomycetes</taxon>
        <taxon>Kitasatosporales</taxon>
        <taxon>Streptomycetaceae</taxon>
        <taxon>Streptomyces</taxon>
    </lineage>
</organism>
<evidence type="ECO:0000259" key="10">
    <source>
        <dbReference type="PROSITE" id="PS50929"/>
    </source>
</evidence>
<feature type="transmembrane region" description="Helical" evidence="8">
    <location>
        <begin position="137"/>
        <end position="157"/>
    </location>
</feature>
<evidence type="ECO:0000313" key="12">
    <source>
        <dbReference type="Proteomes" id="UP001500909"/>
    </source>
</evidence>
<evidence type="ECO:0000256" key="8">
    <source>
        <dbReference type="SAM" id="Phobius"/>
    </source>
</evidence>
<evidence type="ECO:0000256" key="6">
    <source>
        <dbReference type="ARBA" id="ARBA00023136"/>
    </source>
</evidence>
<dbReference type="SUPFAM" id="SSF52540">
    <property type="entry name" value="P-loop containing nucleoside triphosphate hydrolases"/>
    <property type="match status" value="1"/>
</dbReference>
<keyword evidence="5 8" id="KW-1133">Transmembrane helix</keyword>
<feature type="domain" description="ABC transmembrane type-1" evidence="10">
    <location>
        <begin position="96"/>
        <end position="267"/>
    </location>
</feature>